<dbReference type="Proteomes" id="UP000688137">
    <property type="component" value="Unassembled WGS sequence"/>
</dbReference>
<dbReference type="EMBL" id="CAJJDM010000012">
    <property type="protein sequence ID" value="CAD8050701.1"/>
    <property type="molecule type" value="Genomic_DNA"/>
</dbReference>
<dbReference type="OMA" id="QRMISLV"/>
<name>A0A8S1K7F9_PARPR</name>
<gene>
    <name evidence="1" type="ORF">PPRIM_AZ9-3.1.T0170189</name>
</gene>
<evidence type="ECO:0000313" key="2">
    <source>
        <dbReference type="Proteomes" id="UP000688137"/>
    </source>
</evidence>
<dbReference type="AlphaFoldDB" id="A0A8S1K7F9"/>
<evidence type="ECO:0000313" key="1">
    <source>
        <dbReference type="EMBL" id="CAD8050701.1"/>
    </source>
</evidence>
<accession>A0A8S1K7F9</accession>
<reference evidence="1" key="1">
    <citation type="submission" date="2021-01" db="EMBL/GenBank/DDBJ databases">
        <authorList>
            <consortium name="Genoscope - CEA"/>
            <person name="William W."/>
        </authorList>
    </citation>
    <scope>NUCLEOTIDE SEQUENCE</scope>
</reference>
<proteinExistence type="predicted"/>
<keyword evidence="2" id="KW-1185">Reference proteome</keyword>
<sequence>MLKKNTKLNRIGMAYNLNSIEERKQIMELKRQGKHSKEIAKIMNKKIKSIDSVKSDERKSEYKEFIQKMISYVLKYFQDKIEYDMIDKKSLSKKIRKFINQTLSSNQNDQFRLLIPQSRKESNQRRIKEKIVDSVVTCLLQVPNSHDNVAKTLQNQNQKDTQIIEENKETLDNK</sequence>
<comment type="caution">
    <text evidence="1">The sequence shown here is derived from an EMBL/GenBank/DDBJ whole genome shotgun (WGS) entry which is preliminary data.</text>
</comment>
<protein>
    <submittedName>
        <fullName evidence="1">Uncharacterized protein</fullName>
    </submittedName>
</protein>
<organism evidence="1 2">
    <name type="scientific">Paramecium primaurelia</name>
    <dbReference type="NCBI Taxonomy" id="5886"/>
    <lineage>
        <taxon>Eukaryota</taxon>
        <taxon>Sar</taxon>
        <taxon>Alveolata</taxon>
        <taxon>Ciliophora</taxon>
        <taxon>Intramacronucleata</taxon>
        <taxon>Oligohymenophorea</taxon>
        <taxon>Peniculida</taxon>
        <taxon>Parameciidae</taxon>
        <taxon>Paramecium</taxon>
    </lineage>
</organism>